<dbReference type="CDD" id="cd01414">
    <property type="entry name" value="SAICAR_synt_Sc"/>
    <property type="match status" value="1"/>
</dbReference>
<dbReference type="SUPFAM" id="SSF56104">
    <property type="entry name" value="SAICAR synthase-like"/>
    <property type="match status" value="1"/>
</dbReference>
<gene>
    <name evidence="1" type="ORF">SO694_00013232</name>
</gene>
<sequence>MADLVAEAQERTKGYLPTIQAALDAQRAAGAGTAPPLIADATVYNGKVRDVYSPACAPRHVVLCATGRQSAFDRALAVVPFKGSVLNQVSAWWFAETRSITPNHVVAAPLPDCVVAKKCRAFPIEFVVRGYITGSTSTSMWTHYKGGARVYCGIELPDGLEKNAKLAKPLCTPTTKDVEHDVPISPADIVASGRMTQAEWDHCSATALAVFARGQAVAASRGLILVDTKYEFGVDDDGTILLIDEVQTPDSSRYWLAASYEARVAAKQEPENIDKEFLRLWYRERCDPYKDAVIPDAPDDLVCELSRRYILLFELITGQRFDFAAAAAKTDRAAVMAAALAKLA</sequence>
<dbReference type="GO" id="GO:0006189">
    <property type="term" value="P:'de novo' IMP biosynthetic process"/>
    <property type="evidence" value="ECO:0007669"/>
    <property type="project" value="UniProtKB-UniPathway"/>
</dbReference>
<evidence type="ECO:0000313" key="1">
    <source>
        <dbReference type="EMBL" id="KAK7242201.1"/>
    </source>
</evidence>
<dbReference type="InterPro" id="IPR028923">
    <property type="entry name" value="SAICAR_synt/ADE2_N"/>
</dbReference>
<name>A0ABR1G185_AURAN</name>
<organism evidence="1 2">
    <name type="scientific">Aureococcus anophagefferens</name>
    <name type="common">Harmful bloom alga</name>
    <dbReference type="NCBI Taxonomy" id="44056"/>
    <lineage>
        <taxon>Eukaryota</taxon>
        <taxon>Sar</taxon>
        <taxon>Stramenopiles</taxon>
        <taxon>Ochrophyta</taxon>
        <taxon>Pelagophyceae</taxon>
        <taxon>Pelagomonadales</taxon>
        <taxon>Pelagomonadaceae</taxon>
        <taxon>Aureococcus</taxon>
    </lineage>
</organism>
<dbReference type="Pfam" id="PF01259">
    <property type="entry name" value="SAICAR_synt"/>
    <property type="match status" value="1"/>
</dbReference>
<comment type="caution">
    <text evidence="1">The sequence shown here is derived from an EMBL/GenBank/DDBJ whole genome shotgun (WGS) entry which is preliminary data.</text>
</comment>
<dbReference type="Gene3D" id="3.30.200.20">
    <property type="entry name" value="Phosphorylase Kinase, domain 1"/>
    <property type="match status" value="1"/>
</dbReference>
<dbReference type="GO" id="GO:0005737">
    <property type="term" value="C:cytoplasm"/>
    <property type="evidence" value="ECO:0007669"/>
    <property type="project" value="TreeGrafter"/>
</dbReference>
<dbReference type="HAMAP" id="MF_00137">
    <property type="entry name" value="SAICAR_synth"/>
    <property type="match status" value="1"/>
</dbReference>
<dbReference type="PANTHER" id="PTHR43700:SF1">
    <property type="entry name" value="PHOSPHORIBOSYLAMINOIMIDAZOLE-SUCCINOCARBOXAMIDE SYNTHASE"/>
    <property type="match status" value="1"/>
</dbReference>
<accession>A0ABR1G185</accession>
<evidence type="ECO:0000313" key="2">
    <source>
        <dbReference type="Proteomes" id="UP001363151"/>
    </source>
</evidence>
<dbReference type="EMBL" id="JBBJCI010000146">
    <property type="protein sequence ID" value="KAK7242201.1"/>
    <property type="molecule type" value="Genomic_DNA"/>
</dbReference>
<protein>
    <submittedName>
        <fullName evidence="1">Phosphoribosylaminoimidazole carboxylase</fullName>
    </submittedName>
</protein>
<dbReference type="GO" id="GO:0005524">
    <property type="term" value="F:ATP binding"/>
    <property type="evidence" value="ECO:0007669"/>
    <property type="project" value="UniProtKB-KW"/>
</dbReference>
<keyword evidence="2" id="KW-1185">Reference proteome</keyword>
<dbReference type="GO" id="GO:0004639">
    <property type="term" value="F:phosphoribosylaminoimidazolesuccinocarboxamide synthase activity"/>
    <property type="evidence" value="ECO:0007669"/>
    <property type="project" value="UniProtKB-EC"/>
</dbReference>
<dbReference type="PROSITE" id="PS01058">
    <property type="entry name" value="SAICAR_SYNTHETASE_2"/>
    <property type="match status" value="1"/>
</dbReference>
<dbReference type="PANTHER" id="PTHR43700">
    <property type="entry name" value="PHOSPHORIBOSYLAMINOIMIDAZOLE-SUCCINOCARBOXAMIDE SYNTHASE"/>
    <property type="match status" value="1"/>
</dbReference>
<dbReference type="PROSITE" id="PS01057">
    <property type="entry name" value="SAICAR_SYNTHETASE_1"/>
    <property type="match status" value="1"/>
</dbReference>
<dbReference type="Gene3D" id="3.30.470.20">
    <property type="entry name" value="ATP-grasp fold, B domain"/>
    <property type="match status" value="1"/>
</dbReference>
<dbReference type="Proteomes" id="UP001363151">
    <property type="component" value="Unassembled WGS sequence"/>
</dbReference>
<reference evidence="1 2" key="1">
    <citation type="submission" date="2024-03" db="EMBL/GenBank/DDBJ databases">
        <title>Aureococcus anophagefferens CCMP1851 and Kratosvirus quantuckense: Draft genome of a second virus-susceptible host strain in the model system.</title>
        <authorList>
            <person name="Chase E."/>
            <person name="Truchon A.R."/>
            <person name="Schepens W."/>
            <person name="Wilhelm S.W."/>
        </authorList>
    </citation>
    <scope>NUCLEOTIDE SEQUENCE [LARGE SCALE GENOMIC DNA]</scope>
    <source>
        <strain evidence="1 2">CCMP1851</strain>
    </source>
</reference>
<dbReference type="NCBIfam" id="NF009251">
    <property type="entry name" value="PRK12607.1"/>
    <property type="match status" value="1"/>
</dbReference>
<dbReference type="KEGG" id="aaf:AURANDRAFT_27954"/>
<dbReference type="InterPro" id="IPR018236">
    <property type="entry name" value="SAICAR_synthetase_CS"/>
</dbReference>
<proteinExistence type="inferred from homology"/>